<dbReference type="EMBL" id="MCFK01000936">
    <property type="protein sequence ID" value="RKF65361.1"/>
    <property type="molecule type" value="Genomic_DNA"/>
</dbReference>
<dbReference type="GO" id="GO:0017025">
    <property type="term" value="F:TBP-class protein binding"/>
    <property type="evidence" value="ECO:0007669"/>
    <property type="project" value="TreeGrafter"/>
</dbReference>
<evidence type="ECO:0000313" key="3">
    <source>
        <dbReference type="Proteomes" id="UP000286134"/>
    </source>
</evidence>
<dbReference type="STRING" id="212602.A0A420I6R0"/>
<organism evidence="2 3">
    <name type="scientific">Erysiphe neolycopersici</name>
    <dbReference type="NCBI Taxonomy" id="212602"/>
    <lineage>
        <taxon>Eukaryota</taxon>
        <taxon>Fungi</taxon>
        <taxon>Dikarya</taxon>
        <taxon>Ascomycota</taxon>
        <taxon>Pezizomycotina</taxon>
        <taxon>Leotiomycetes</taxon>
        <taxon>Erysiphales</taxon>
        <taxon>Erysiphaceae</taxon>
        <taxon>Erysiphe</taxon>
    </lineage>
</organism>
<feature type="region of interest" description="Disordered" evidence="1">
    <location>
        <begin position="331"/>
        <end position="350"/>
    </location>
</feature>
<evidence type="ECO:0000313" key="2">
    <source>
        <dbReference type="EMBL" id="RKF65361.1"/>
    </source>
</evidence>
<evidence type="ECO:0000256" key="1">
    <source>
        <dbReference type="SAM" id="MobiDB-lite"/>
    </source>
</evidence>
<dbReference type="Pfam" id="PF04090">
    <property type="entry name" value="Rrn11"/>
    <property type="match status" value="1"/>
</dbReference>
<dbReference type="AlphaFoldDB" id="A0A420I6R0"/>
<keyword evidence="3" id="KW-1185">Reference proteome</keyword>
<dbReference type="PANTHER" id="PTHR28244">
    <property type="entry name" value="RNA POLYMERASE I-SPECIFIC TRANSCRIPTION INITIATION FACTOR RRN11"/>
    <property type="match status" value="1"/>
</dbReference>
<feature type="compositionally biased region" description="Acidic residues" evidence="1">
    <location>
        <begin position="333"/>
        <end position="350"/>
    </location>
</feature>
<dbReference type="GO" id="GO:0070860">
    <property type="term" value="C:RNA polymerase I core factor complex"/>
    <property type="evidence" value="ECO:0007669"/>
    <property type="project" value="TreeGrafter"/>
</dbReference>
<dbReference type="InterPro" id="IPR053029">
    <property type="entry name" value="RNA_pol_I-specific_init_factor"/>
</dbReference>
<feature type="region of interest" description="Disordered" evidence="1">
    <location>
        <begin position="109"/>
        <end position="140"/>
    </location>
</feature>
<dbReference type="GO" id="GO:0001164">
    <property type="term" value="F:RNA polymerase I core promoter sequence-specific DNA binding"/>
    <property type="evidence" value="ECO:0007669"/>
    <property type="project" value="InterPro"/>
</dbReference>
<feature type="compositionally biased region" description="Basic and acidic residues" evidence="1">
    <location>
        <begin position="109"/>
        <end position="123"/>
    </location>
</feature>
<dbReference type="GO" id="GO:0001181">
    <property type="term" value="F:RNA polymerase I general transcription initiation factor activity"/>
    <property type="evidence" value="ECO:0007669"/>
    <property type="project" value="InterPro"/>
</dbReference>
<dbReference type="PANTHER" id="PTHR28244:SF1">
    <property type="entry name" value="RNA POLYMERASE I-SPECIFIC TRANSCRIPTION INITIATION FACTOR RRN11"/>
    <property type="match status" value="1"/>
</dbReference>
<protein>
    <submittedName>
        <fullName evidence="2">Uncharacterized protein</fullName>
    </submittedName>
</protein>
<dbReference type="OrthoDB" id="10257049at2759"/>
<name>A0A420I6R0_9PEZI</name>
<dbReference type="Proteomes" id="UP000286134">
    <property type="component" value="Unassembled WGS sequence"/>
</dbReference>
<comment type="caution">
    <text evidence="2">The sequence shown here is derived from an EMBL/GenBank/DDBJ whole genome shotgun (WGS) entry which is preliminary data.</text>
</comment>
<feature type="compositionally biased region" description="Basic residues" evidence="1">
    <location>
        <begin position="124"/>
        <end position="133"/>
    </location>
</feature>
<sequence length="532" mass="60841">MACFAVPFRPRSATISQLKPSRKPKRKRDNSSSSSSASTATSSSDSESDDNIHTTLNVLTNPLSLTQADIAQYKLAGLELNEKLPNIPEWPHRGSFPFQSTLPIRGKRANEGKELSGDGEKHSKINKGAHKPSSKSFSSQHHVTEVVGKKNQRVSINGHQLRLHHIHVLTTILHKCLLAHDIRRASRAWGLLIRMQTSEHGGMDLRSNGYWSIGAELLIRSLSSKHSDNTTTNITTTINSNIETAEDCERSYNNKDESHLSQTSKSWWDLTRNLQRVTDYYERLIVEYPFKKQFLSKISALDWWPVMIGCEIYGIQYEQKKALRNLEKKTTLDEESLDDTSSDEYEREDGIDYGENTFDNKIDPKYEKLAQRKRLRKQEHRWRVENEIRLAALNASEKVAMRLDERMTIPPYSESLDLLHLRGMLALYIGDLYVSPLPPKSQFEESVELVNDNQTISRRESPYFQDMNSVSQGCLILRERRIDFEKGLVKRSNEIKNAKKIFDKLAKLGGDVLPLDLEVEDDESLLSDLSEN</sequence>
<accession>A0A420I6R0</accession>
<dbReference type="GO" id="GO:0042790">
    <property type="term" value="P:nucleolar large rRNA transcription by RNA polymerase I"/>
    <property type="evidence" value="ECO:0007669"/>
    <property type="project" value="TreeGrafter"/>
</dbReference>
<reference evidence="2 3" key="1">
    <citation type="journal article" date="2018" name="BMC Genomics">
        <title>Comparative genome analyses reveal sequence features reflecting distinct modes of host-adaptation between dicot and monocot powdery mildew.</title>
        <authorList>
            <person name="Wu Y."/>
            <person name="Ma X."/>
            <person name="Pan Z."/>
            <person name="Kale S.D."/>
            <person name="Song Y."/>
            <person name="King H."/>
            <person name="Zhang Q."/>
            <person name="Presley C."/>
            <person name="Deng X."/>
            <person name="Wei C.I."/>
            <person name="Xiao S."/>
        </authorList>
    </citation>
    <scope>NUCLEOTIDE SEQUENCE [LARGE SCALE GENOMIC DNA]</scope>
    <source>
        <strain evidence="2">UMSG2</strain>
    </source>
</reference>
<feature type="compositionally biased region" description="Low complexity" evidence="1">
    <location>
        <begin position="31"/>
        <end position="45"/>
    </location>
</feature>
<proteinExistence type="predicted"/>
<gene>
    <name evidence="2" type="ORF">OnM2_009016</name>
</gene>
<dbReference type="InterPro" id="IPR007224">
    <property type="entry name" value="TIF_Rrn11"/>
</dbReference>
<feature type="region of interest" description="Disordered" evidence="1">
    <location>
        <begin position="1"/>
        <end position="51"/>
    </location>
</feature>